<dbReference type="GO" id="GO:0005634">
    <property type="term" value="C:nucleus"/>
    <property type="evidence" value="ECO:0007669"/>
    <property type="project" value="UniProtKB-SubCell"/>
</dbReference>
<keyword evidence="5" id="KW-0862">Zinc</keyword>
<evidence type="ECO:0000313" key="10">
    <source>
        <dbReference type="Proteomes" id="UP001153709"/>
    </source>
</evidence>
<keyword evidence="4" id="KW-0539">Nucleus</keyword>
<evidence type="ECO:0000256" key="2">
    <source>
        <dbReference type="ARBA" id="ARBA00023015"/>
    </source>
</evidence>
<dbReference type="EMBL" id="OU898280">
    <property type="protein sequence ID" value="CAG9835384.1"/>
    <property type="molecule type" value="Genomic_DNA"/>
</dbReference>
<reference evidence="9" key="1">
    <citation type="submission" date="2022-01" db="EMBL/GenBank/DDBJ databases">
        <authorList>
            <person name="King R."/>
        </authorList>
    </citation>
    <scope>NUCLEOTIDE SEQUENCE</scope>
</reference>
<evidence type="ECO:0000256" key="1">
    <source>
        <dbReference type="ARBA" id="ARBA00004123"/>
    </source>
</evidence>
<dbReference type="Gene3D" id="1.20.5.170">
    <property type="match status" value="1"/>
</dbReference>
<dbReference type="CDD" id="cd14686">
    <property type="entry name" value="bZIP"/>
    <property type="match status" value="1"/>
</dbReference>
<dbReference type="PROSITE" id="PS00028">
    <property type="entry name" value="ZINC_FINGER_C2H2_1"/>
    <property type="match status" value="1"/>
</dbReference>
<evidence type="ECO:0000259" key="7">
    <source>
        <dbReference type="PROSITE" id="PS50157"/>
    </source>
</evidence>
<keyword evidence="2" id="KW-0805">Transcription regulation</keyword>
<feature type="coiled-coil region" evidence="6">
    <location>
        <begin position="218"/>
        <end position="267"/>
    </location>
</feature>
<proteinExistence type="predicted"/>
<accession>A0A9N9SZ43</accession>
<gene>
    <name evidence="9" type="ORF">DIABBA_LOCUS8583</name>
</gene>
<dbReference type="GO" id="GO:0008270">
    <property type="term" value="F:zinc ion binding"/>
    <property type="evidence" value="ECO:0007669"/>
    <property type="project" value="UniProtKB-KW"/>
</dbReference>
<keyword evidence="5" id="KW-0479">Metal-binding</keyword>
<evidence type="ECO:0000256" key="5">
    <source>
        <dbReference type="PROSITE-ProRule" id="PRU00042"/>
    </source>
</evidence>
<evidence type="ECO:0000256" key="6">
    <source>
        <dbReference type="SAM" id="Coils"/>
    </source>
</evidence>
<dbReference type="Proteomes" id="UP001153709">
    <property type="component" value="Chromosome 5"/>
</dbReference>
<dbReference type="InterPro" id="IPR051027">
    <property type="entry name" value="bZIP_transcription_factors"/>
</dbReference>
<dbReference type="SMART" id="SM00338">
    <property type="entry name" value="BRLZ"/>
    <property type="match status" value="1"/>
</dbReference>
<name>A0A9N9SZ43_DIABA</name>
<evidence type="ECO:0000256" key="4">
    <source>
        <dbReference type="ARBA" id="ARBA00023242"/>
    </source>
</evidence>
<organism evidence="9 10">
    <name type="scientific">Diabrotica balteata</name>
    <name type="common">Banded cucumber beetle</name>
    <dbReference type="NCBI Taxonomy" id="107213"/>
    <lineage>
        <taxon>Eukaryota</taxon>
        <taxon>Metazoa</taxon>
        <taxon>Ecdysozoa</taxon>
        <taxon>Arthropoda</taxon>
        <taxon>Hexapoda</taxon>
        <taxon>Insecta</taxon>
        <taxon>Pterygota</taxon>
        <taxon>Neoptera</taxon>
        <taxon>Endopterygota</taxon>
        <taxon>Coleoptera</taxon>
        <taxon>Polyphaga</taxon>
        <taxon>Cucujiformia</taxon>
        <taxon>Chrysomeloidea</taxon>
        <taxon>Chrysomelidae</taxon>
        <taxon>Galerucinae</taxon>
        <taxon>Diabroticina</taxon>
        <taxon>Diabroticites</taxon>
        <taxon>Diabrotica</taxon>
    </lineage>
</organism>
<evidence type="ECO:0000256" key="3">
    <source>
        <dbReference type="ARBA" id="ARBA00023163"/>
    </source>
</evidence>
<evidence type="ECO:0000259" key="8">
    <source>
        <dbReference type="PROSITE" id="PS50217"/>
    </source>
</evidence>
<comment type="subcellular location">
    <subcellularLocation>
        <location evidence="1">Nucleus</location>
    </subcellularLocation>
</comment>
<keyword evidence="10" id="KW-1185">Reference proteome</keyword>
<dbReference type="SUPFAM" id="SSF57667">
    <property type="entry name" value="beta-beta-alpha zinc fingers"/>
    <property type="match status" value="1"/>
</dbReference>
<evidence type="ECO:0008006" key="11">
    <source>
        <dbReference type="Google" id="ProtNLM"/>
    </source>
</evidence>
<dbReference type="InterPro" id="IPR046347">
    <property type="entry name" value="bZIP_sf"/>
</dbReference>
<evidence type="ECO:0000313" key="9">
    <source>
        <dbReference type="EMBL" id="CAG9835384.1"/>
    </source>
</evidence>
<feature type="domain" description="C2H2-type" evidence="7">
    <location>
        <begin position="14"/>
        <end position="39"/>
    </location>
</feature>
<dbReference type="InterPro" id="IPR004827">
    <property type="entry name" value="bZIP"/>
</dbReference>
<dbReference type="AlphaFoldDB" id="A0A9N9SZ43"/>
<dbReference type="PROSITE" id="PS50217">
    <property type="entry name" value="BZIP"/>
    <property type="match status" value="1"/>
</dbReference>
<dbReference type="InterPro" id="IPR036236">
    <property type="entry name" value="Znf_C2H2_sf"/>
</dbReference>
<dbReference type="PROSITE" id="PS50157">
    <property type="entry name" value="ZINC_FINGER_C2H2_2"/>
    <property type="match status" value="1"/>
</dbReference>
<feature type="domain" description="BZIP" evidence="8">
    <location>
        <begin position="215"/>
        <end position="265"/>
    </location>
</feature>
<dbReference type="InterPro" id="IPR013087">
    <property type="entry name" value="Znf_C2H2_type"/>
</dbReference>
<dbReference type="Gene3D" id="3.30.160.60">
    <property type="entry name" value="Classic Zinc Finger"/>
    <property type="match status" value="1"/>
</dbReference>
<keyword evidence="6" id="KW-0175">Coiled coil</keyword>
<keyword evidence="3" id="KW-0804">Transcription</keyword>
<protein>
    <recommendedName>
        <fullName evidence="11">Cyclic AMP-dependent transcription factor ATF-2</fullName>
    </recommendedName>
</protein>
<dbReference type="SUPFAM" id="SSF57959">
    <property type="entry name" value="Leucine zipper domain"/>
    <property type="match status" value="1"/>
</dbReference>
<dbReference type="PANTHER" id="PTHR19304">
    <property type="entry name" value="CYCLIC-AMP RESPONSE ELEMENT BINDING PROTEIN"/>
    <property type="match status" value="1"/>
</dbReference>
<sequence length="361" mass="40678">MLVQKSSVDQEKPFACDVKGCEMTFTNKDHLDWHHKKHAMMLNLGLVNKNTVNEVADQTPTPTRFIRNCEEVGLFQDLQNVNPFDELFKRAIDSVKNGIALEVQEHNSNESLHTPHILPHIKEEQRKISEAAPKNESDCESFIFPTANEDTSSSSPNIVVHNPHEENLKEKIKKTIQNNLKKEKLVDEDNKFVTVVPLKSLSSKDRIQKETKAEDNKLKKIREMNKAAQNRCRKRKQQLWKEMEAELLHLTAENAVLKQELKLLKLQHSKCPNQGGILASIITTECSQASTTPTLNTTTAATTNGSQSAILIQYVHNGQLSFVPSDSISQPILSPVILTNTSVIKKDSKSTLRKIVPKKPS</sequence>
<dbReference type="GO" id="GO:0003700">
    <property type="term" value="F:DNA-binding transcription factor activity"/>
    <property type="evidence" value="ECO:0007669"/>
    <property type="project" value="InterPro"/>
</dbReference>
<dbReference type="OrthoDB" id="295274at2759"/>
<keyword evidence="5" id="KW-0863">Zinc-finger</keyword>